<gene>
    <name evidence="1" type="ORF">NUW58_g6869</name>
</gene>
<accession>A0ACC1NNS3</accession>
<sequence length="163" mass="18783">MKYVRKPFTLPPGPPSRVIIFLPETKGLREYANQLGLRTWGRLVDMAISMAFIAFGQHPDSHQDIRDQLVDAFGHGHRMYNPNEKIRERIARYNAPRSIRTAAGLVQWYLEERFPAPEWVSLPQDWDDSDDNDDDNNNDDNNNDNDETEYDGDTDDDGDANDS</sequence>
<proteinExistence type="predicted"/>
<comment type="caution">
    <text evidence="1">The sequence shown here is derived from an EMBL/GenBank/DDBJ whole genome shotgun (WGS) entry which is preliminary data.</text>
</comment>
<reference evidence="1" key="1">
    <citation type="submission" date="2022-10" db="EMBL/GenBank/DDBJ databases">
        <title>Genome Sequence of Xylaria curta.</title>
        <authorList>
            <person name="Buettner E."/>
        </authorList>
    </citation>
    <scope>NUCLEOTIDE SEQUENCE</scope>
    <source>
        <strain evidence="1">Babe10</strain>
    </source>
</reference>
<keyword evidence="2" id="KW-1185">Reference proteome</keyword>
<organism evidence="1 2">
    <name type="scientific">Xylaria curta</name>
    <dbReference type="NCBI Taxonomy" id="42375"/>
    <lineage>
        <taxon>Eukaryota</taxon>
        <taxon>Fungi</taxon>
        <taxon>Dikarya</taxon>
        <taxon>Ascomycota</taxon>
        <taxon>Pezizomycotina</taxon>
        <taxon>Sordariomycetes</taxon>
        <taxon>Xylariomycetidae</taxon>
        <taxon>Xylariales</taxon>
        <taxon>Xylariaceae</taxon>
        <taxon>Xylaria</taxon>
    </lineage>
</organism>
<protein>
    <submittedName>
        <fullName evidence="1">Uncharacterized protein</fullName>
    </submittedName>
</protein>
<dbReference type="EMBL" id="JAPDGR010001645">
    <property type="protein sequence ID" value="KAJ2980743.1"/>
    <property type="molecule type" value="Genomic_DNA"/>
</dbReference>
<dbReference type="Proteomes" id="UP001143856">
    <property type="component" value="Unassembled WGS sequence"/>
</dbReference>
<name>A0ACC1NNS3_9PEZI</name>
<evidence type="ECO:0000313" key="2">
    <source>
        <dbReference type="Proteomes" id="UP001143856"/>
    </source>
</evidence>
<evidence type="ECO:0000313" key="1">
    <source>
        <dbReference type="EMBL" id="KAJ2980743.1"/>
    </source>
</evidence>